<gene>
    <name evidence="3" type="ORF">L602_001900000070</name>
</gene>
<proteinExistence type="predicted"/>
<evidence type="ECO:0000313" key="3">
    <source>
        <dbReference type="EMBL" id="TWG87004.1"/>
    </source>
</evidence>
<comment type="caution">
    <text evidence="3">The sequence shown here is derived from an EMBL/GenBank/DDBJ whole genome shotgun (WGS) entry which is preliminary data.</text>
</comment>
<evidence type="ECO:0000313" key="4">
    <source>
        <dbReference type="Proteomes" id="UP000318141"/>
    </source>
</evidence>
<organism evidence="3 4">
    <name type="scientific">Cupriavidus gilardii J11</name>
    <dbReference type="NCBI Taxonomy" id="936133"/>
    <lineage>
        <taxon>Bacteria</taxon>
        <taxon>Pseudomonadati</taxon>
        <taxon>Pseudomonadota</taxon>
        <taxon>Betaproteobacteria</taxon>
        <taxon>Burkholderiales</taxon>
        <taxon>Burkholderiaceae</taxon>
        <taxon>Cupriavidus</taxon>
    </lineage>
</organism>
<keyword evidence="4" id="KW-1185">Reference proteome</keyword>
<reference evidence="3 4" key="1">
    <citation type="submission" date="2019-07" db="EMBL/GenBank/DDBJ databases">
        <title>Genome sequencing of lignin-degrading bacterial isolates.</title>
        <authorList>
            <person name="Gladden J."/>
        </authorList>
    </citation>
    <scope>NUCLEOTIDE SEQUENCE [LARGE SCALE GENOMIC DNA]</scope>
    <source>
        <strain evidence="3 4">J11</strain>
    </source>
</reference>
<sequence length="283" mass="30762">MPIAARPRYPLASRIASMALGMMCIAGMAPTAALAALQDHFLYFPSKAPLAALVSDELRPWPGEVGFMGLLAEPSGPARATAIVFHGNAGHAGHRKVYAAALVQHGVRVILAEYPGYGPREGEVGETSFVADAQRTIELAHARFGAPLLLIGESLGAGVVAAAAAQQRDRIAGLMLITPWDRLTHIAAHHYAWLPTSWLLRDRYDSVAHLAAFDRPVLVVVAERDRIVPARFGRALYDALGMRRQLRIVEGADHNDWFNRVDEEWWRQALAFLLESGGEAVAP</sequence>
<dbReference type="InterPro" id="IPR029058">
    <property type="entry name" value="AB_hydrolase_fold"/>
</dbReference>
<feature type="domain" description="Serine aminopeptidase S33" evidence="2">
    <location>
        <begin position="77"/>
        <end position="185"/>
    </location>
</feature>
<evidence type="ECO:0000256" key="1">
    <source>
        <dbReference type="SAM" id="SignalP"/>
    </source>
</evidence>
<dbReference type="PANTHER" id="PTHR12277:SF79">
    <property type="entry name" value="XAA-PRO DIPEPTIDYL-PEPTIDASE-RELATED"/>
    <property type="match status" value="1"/>
</dbReference>
<feature type="signal peptide" evidence="1">
    <location>
        <begin position="1"/>
        <end position="35"/>
    </location>
</feature>
<dbReference type="InterPro" id="IPR022742">
    <property type="entry name" value="Hydrolase_4"/>
</dbReference>
<dbReference type="AlphaFoldDB" id="A0A562BP82"/>
<evidence type="ECO:0000259" key="2">
    <source>
        <dbReference type="Pfam" id="PF12146"/>
    </source>
</evidence>
<feature type="chain" id="PRO_5022046658" description="Serine aminopeptidase S33 domain-containing protein" evidence="1">
    <location>
        <begin position="36"/>
        <end position="283"/>
    </location>
</feature>
<protein>
    <recommendedName>
        <fullName evidence="2">Serine aminopeptidase S33 domain-containing protein</fullName>
    </recommendedName>
</protein>
<name>A0A562BP82_9BURK</name>
<dbReference type="EMBL" id="VLJN01000011">
    <property type="protein sequence ID" value="TWG87004.1"/>
    <property type="molecule type" value="Genomic_DNA"/>
</dbReference>
<dbReference type="Proteomes" id="UP000318141">
    <property type="component" value="Unassembled WGS sequence"/>
</dbReference>
<dbReference type="SUPFAM" id="SSF53474">
    <property type="entry name" value="alpha/beta-Hydrolases"/>
    <property type="match status" value="1"/>
</dbReference>
<accession>A0A562BP82</accession>
<keyword evidence="1" id="KW-0732">Signal</keyword>
<dbReference type="PANTHER" id="PTHR12277">
    <property type="entry name" value="ALPHA/BETA HYDROLASE DOMAIN-CONTAINING PROTEIN"/>
    <property type="match status" value="1"/>
</dbReference>
<dbReference type="Pfam" id="PF12146">
    <property type="entry name" value="Hydrolase_4"/>
    <property type="match status" value="1"/>
</dbReference>
<dbReference type="Gene3D" id="3.40.50.1820">
    <property type="entry name" value="alpha/beta hydrolase"/>
    <property type="match status" value="1"/>
</dbReference>